<dbReference type="GO" id="GO:0019867">
    <property type="term" value="C:outer membrane"/>
    <property type="evidence" value="ECO:0007669"/>
    <property type="project" value="InterPro"/>
</dbReference>
<dbReference type="InterPro" id="IPR005546">
    <property type="entry name" value="Autotransporte_beta"/>
</dbReference>
<protein>
    <submittedName>
        <fullName evidence="4">Outer membrane autotransporter barrel domain protein</fullName>
    </submittedName>
</protein>
<dbReference type="InterPro" id="IPR011050">
    <property type="entry name" value="Pectin_lyase_fold/virulence"/>
</dbReference>
<keyword evidence="5" id="KW-1185">Reference proteome</keyword>
<dbReference type="Pfam" id="PF12951">
    <property type="entry name" value="PATR"/>
    <property type="match status" value="9"/>
</dbReference>
<dbReference type="InterPro" id="IPR012332">
    <property type="entry name" value="Autotransporter_pectin_lyase_C"/>
</dbReference>
<dbReference type="NCBIfam" id="TIGR01414">
    <property type="entry name" value="autotrans_barl"/>
    <property type="match status" value="1"/>
</dbReference>
<dbReference type="Gene3D" id="2.160.20.20">
    <property type="match status" value="3"/>
</dbReference>
<dbReference type="InterPro" id="IPR051551">
    <property type="entry name" value="Autotransporter_adhesion"/>
</dbReference>
<accession>A0A1E1EZB1</accession>
<feature type="domain" description="Autotransporter" evidence="3">
    <location>
        <begin position="1550"/>
        <end position="1826"/>
    </location>
</feature>
<keyword evidence="1" id="KW-0732">Signal</keyword>
<dbReference type="InterPro" id="IPR006315">
    <property type="entry name" value="OM_autotransptr_brl_dom"/>
</dbReference>
<dbReference type="CDD" id="cd01344">
    <property type="entry name" value="PL2_Passenger_AT"/>
    <property type="match status" value="1"/>
</dbReference>
<dbReference type="InterPro" id="IPR043990">
    <property type="entry name" value="AC_1"/>
</dbReference>
<feature type="region of interest" description="Disordered" evidence="2">
    <location>
        <begin position="1493"/>
        <end position="1514"/>
    </location>
</feature>
<proteinExistence type="predicted"/>
<evidence type="ECO:0000259" key="3">
    <source>
        <dbReference type="PROSITE" id="PS51208"/>
    </source>
</evidence>
<dbReference type="SUPFAM" id="SSF103515">
    <property type="entry name" value="Autotransporter"/>
    <property type="match status" value="1"/>
</dbReference>
<organism evidence="4 5">
    <name type="scientific">Sphingobium cloacae</name>
    <dbReference type="NCBI Taxonomy" id="120107"/>
    <lineage>
        <taxon>Bacteria</taxon>
        <taxon>Pseudomonadati</taxon>
        <taxon>Pseudomonadota</taxon>
        <taxon>Alphaproteobacteria</taxon>
        <taxon>Sphingomonadales</taxon>
        <taxon>Sphingomonadaceae</taxon>
        <taxon>Sphingobium</taxon>
    </lineage>
</organism>
<evidence type="ECO:0000313" key="4">
    <source>
        <dbReference type="EMBL" id="BAV63616.1"/>
    </source>
</evidence>
<dbReference type="PROSITE" id="PS51208">
    <property type="entry name" value="AUTOTRANSPORTER"/>
    <property type="match status" value="1"/>
</dbReference>
<reference evidence="4 5" key="1">
    <citation type="submission" date="2016-10" db="EMBL/GenBank/DDBJ databases">
        <title>Complete Genome Sequence of the Nonylphenol-Degrading Bacterium Sphingobium cloacae JCM 10874T.</title>
        <authorList>
            <person name="Ootsuka M."/>
            <person name="Nishizawa T."/>
            <person name="Ohta H."/>
        </authorList>
    </citation>
    <scope>NUCLEOTIDE SEQUENCE [LARGE SCALE GENOMIC DNA]</scope>
    <source>
        <strain evidence="4 5">JCM 10874</strain>
    </source>
</reference>
<dbReference type="Proteomes" id="UP000218272">
    <property type="component" value="Chromosome SCLO_1"/>
</dbReference>
<dbReference type="InterPro" id="IPR013425">
    <property type="entry name" value="Autotrns_rpt"/>
</dbReference>
<dbReference type="NCBIfam" id="TIGR02601">
    <property type="entry name" value="autotrns_rpt"/>
    <property type="match status" value="7"/>
</dbReference>
<dbReference type="KEGG" id="sclo:SCLO_1005760"/>
<dbReference type="SMART" id="SM00869">
    <property type="entry name" value="Autotransporter"/>
    <property type="match status" value="1"/>
</dbReference>
<sequence>MNVGAGATISTNNNNAISVGSNAQITIDGTVTNIANNGGGSGTFGMGNNSIEFLNNTTLTISETGRVIATGSSGNSEAINPAGFGNSIINRGLIQATNSNAIWFEDQVTGSKNVIDNYGTIERVGGGSVMGSTRGAGITFYNRTGAQIIGSLSFGAGGDDLIFEAGSSVTGSINGGGGTNNLTLQGAAGNNDVLSGNITNFSTLTKDGEGKWTLPGSLSGFTIVTVNDGTLALTGNNSNYTGNLIINPDGTLEARAQSLPTKVPASSNLNNVQNDGLLRFVQTDDGAYVGQITGTGAVEKTGSGVLTLAPSVGAGNLFSGGLLFKEGTVAVGADNALGAAGGSLTFDGGVLRLTDSFDIGAARAITLDAGGGTIDMVAGVTSTLSQVMTGSGALTKDGAGTLILTGQNAFAGGTSIANGTLQLGDGGTSGSVLGDIANDGVLSFNRSDDVTFGNVISGSGSVEQNGSGKTIFTAANSYSGGTTISAGVLQLGNGGASGSITGEILNNASLIVDRSDTYALGGEISGSGTFDQNGTGVTVLTGANSYAGATNVNAGTLIVNGDQSAATGMTTVQSGATLGGMGLIGGDVVVDNGGTINPGDVGAAPGALGIGGNLNLAAGSILDFNFGQANVAGGALNDLIDVGGDLVLDGTLNVQTTAGGSFDPGVYRVINYGGALTNNGLTLGTIPSPDFYVQTSVPGQVNLVNTTGVTLRYWDGATIPSKNNDLIDGGDGLWQNFSGNDNWTDQAGDLNAPFSDGAFAVFMGAAGNVTVDESLGAINASGMQFLTDGYEIAGDKINLVGAPSIIRVGDGTTAGAGIIATIDSELAGTSQLVKSDLGTLILTGTNSYSGGTAVNGGTLQVASDANLGDAAGALSFDGGALNTTVDMTSGRAVQFGGDGTLLTDAGTTLTLTGALSGAGTLSKTGDGTLVLAGASSQSGATSVEAGRLLVNGDLSGASGATTIASGATLGGNGTIGGDVTLADGAILTPGADGTGTLTVNGNMALSSGSLLNFEFGQANIPGGSLNDLVNVGGDLLLDGTINVTVSTGGTFGPGVYRVFNYGGALTDRGLALGSLPGGSDLFVQTSVAGQVNLVNTQGLTLSFWDGNAGPRNNGQVNGGDGVWRVGGGANRWTESSGMVNADYTQDSFAIFMGDPGMVSVDNVGGDVRAIGMQFASDGYVIAGGPLTLSAARSIIQVGDSSAAGAGYTARIDAELTGAAQLVKSDLGTLILTGTNSYSGGTAVNGGTLQVASDANLGDAAGALSFDGGALNTTVDMTSGRAVQFGGDGTLLTDAGTTLTLTGALSGAGTLSKTGDGTLVLTQDSGGYGGAARVDAGTLAVNGLLGGSMSVNQNGRLEGTGRVGPTVNSGTIAPGFDGQMGTLAIQGNYSGNNGRLEIATVLGGDDSPTSRLIVNGATAGSTEVKVTNRGGLGARTQEGIKIVEVTGASNGAFVLDGDYVFQGSQAIIAGAYGYRLYQGGVAHPEDGDWYLRSSLLDDGGSPDPDPDPDPEPPLYQPGVPIYEAYGANLLALNGLPTLQQRVGNRSWAAGVHPEGAGIWGRMEGTRDRANARRSTSLSDQNINGWKAQIGIDQVLAGTEKGERLVLGFTGHYGEANSHVRSPFGDGSIKTDGYGLGATLTWYGIKGFYVDAQAQFSWYESDLKSAILGNLARNNDGKGESFSVEAGKRTAIGGKLSITPQMQMIYSNVRFDRFTDPAGAIVSRGKADSLRSRWGISLDRQSEWDGGRSHVYGIVNLNYEWLDGTRAMVSGTALDYAKDRLWGELGLGASLAWRSGVTLYGEVSGSSAFKSFTDSYTLKANAGVRIAF</sequence>
<name>A0A1E1EZB1_9SPHN</name>
<dbReference type="SUPFAM" id="SSF51126">
    <property type="entry name" value="Pectin lyase-like"/>
    <property type="match status" value="4"/>
</dbReference>
<dbReference type="PANTHER" id="PTHR35037">
    <property type="entry name" value="C-TERMINAL REGION OF AIDA-LIKE PROTEIN"/>
    <property type="match status" value="1"/>
</dbReference>
<dbReference type="Pfam" id="PF03797">
    <property type="entry name" value="Autotransporter"/>
    <property type="match status" value="1"/>
</dbReference>
<dbReference type="Pfam" id="PF18883">
    <property type="entry name" value="AC_1"/>
    <property type="match status" value="1"/>
</dbReference>
<evidence type="ECO:0000256" key="1">
    <source>
        <dbReference type="ARBA" id="ARBA00022729"/>
    </source>
</evidence>
<gene>
    <name evidence="4" type="ORF">SCLO_1005760</name>
</gene>
<evidence type="ECO:0000313" key="5">
    <source>
        <dbReference type="Proteomes" id="UP000218272"/>
    </source>
</evidence>
<dbReference type="Gene3D" id="2.40.128.130">
    <property type="entry name" value="Autotransporter beta-domain"/>
    <property type="match status" value="1"/>
</dbReference>
<dbReference type="InterPro" id="IPR036709">
    <property type="entry name" value="Autotransporte_beta_dom_sf"/>
</dbReference>
<evidence type="ECO:0000256" key="2">
    <source>
        <dbReference type="SAM" id="MobiDB-lite"/>
    </source>
</evidence>
<dbReference type="EMBL" id="AP017655">
    <property type="protein sequence ID" value="BAV63616.1"/>
    <property type="molecule type" value="Genomic_DNA"/>
</dbReference>
<dbReference type="PANTHER" id="PTHR35037:SF3">
    <property type="entry name" value="C-TERMINAL REGION OF AIDA-LIKE PROTEIN"/>
    <property type="match status" value="1"/>
</dbReference>
<dbReference type="RefSeq" id="WP_169925549.1">
    <property type="nucleotide sequence ID" value="NZ_AP017655.1"/>
</dbReference>